<name>A0A834ZIZ5_TETSI</name>
<accession>A0A834ZIZ5</accession>
<dbReference type="OrthoDB" id="624345at2759"/>
<dbReference type="Pfam" id="PF03000">
    <property type="entry name" value="NPH3"/>
    <property type="match status" value="1"/>
</dbReference>
<sequence>MRVLPLKYRPVSSEISSDLIIQVNGSRYLLHKMTEDVEKGNLIYKLEVFLNSCLLRGWKDSIVTLQSTKSFPLWSEDLRMTSRCIDAIASKVLTHPSKVNLSRSYSRGGRDDISCNETKSQRSRPATKGWWAEDIAELGIDFYWRTMVAIKSGGKMPTNLIGEVLQIYASQWLPNISKEGNTNEPVLYSGSDSFAEITLKHQLRLESIVSLLPMVKGVVSCLRS</sequence>
<evidence type="ECO:0000256" key="2">
    <source>
        <dbReference type="PROSITE-ProRule" id="PRU00982"/>
    </source>
</evidence>
<gene>
    <name evidence="4" type="ORF">HHK36_007463</name>
</gene>
<proteinExistence type="inferred from homology"/>
<dbReference type="OMA" id="PANFIGD"/>
<comment type="caution">
    <text evidence="4">The sequence shown here is derived from an EMBL/GenBank/DDBJ whole genome shotgun (WGS) entry which is preliminary data.</text>
</comment>
<comment type="similarity">
    <text evidence="2">Belongs to the NPH3 family.</text>
</comment>
<dbReference type="PANTHER" id="PTHR32370">
    <property type="entry name" value="OS12G0117600 PROTEIN"/>
    <property type="match status" value="1"/>
</dbReference>
<dbReference type="EMBL" id="JABCRI010000004">
    <property type="protein sequence ID" value="KAF8408314.1"/>
    <property type="molecule type" value="Genomic_DNA"/>
</dbReference>
<evidence type="ECO:0000256" key="1">
    <source>
        <dbReference type="ARBA" id="ARBA00022786"/>
    </source>
</evidence>
<keyword evidence="1" id="KW-0833">Ubl conjugation pathway</keyword>
<evidence type="ECO:0000259" key="3">
    <source>
        <dbReference type="PROSITE" id="PS51649"/>
    </source>
</evidence>
<reference evidence="4 5" key="1">
    <citation type="submission" date="2020-04" db="EMBL/GenBank/DDBJ databases">
        <title>Plant Genome Project.</title>
        <authorList>
            <person name="Zhang R.-G."/>
        </authorList>
    </citation>
    <scope>NUCLEOTIDE SEQUENCE [LARGE SCALE GENOMIC DNA]</scope>
    <source>
        <strain evidence="4">YNK0</strain>
        <tissue evidence="4">Leaf</tissue>
    </source>
</reference>
<dbReference type="UniPathway" id="UPA00143"/>
<dbReference type="InterPro" id="IPR043454">
    <property type="entry name" value="NPH3/RPT2-like"/>
</dbReference>
<organism evidence="4 5">
    <name type="scientific">Tetracentron sinense</name>
    <name type="common">Spur-leaf</name>
    <dbReference type="NCBI Taxonomy" id="13715"/>
    <lineage>
        <taxon>Eukaryota</taxon>
        <taxon>Viridiplantae</taxon>
        <taxon>Streptophyta</taxon>
        <taxon>Embryophyta</taxon>
        <taxon>Tracheophyta</taxon>
        <taxon>Spermatophyta</taxon>
        <taxon>Magnoliopsida</taxon>
        <taxon>Trochodendrales</taxon>
        <taxon>Trochodendraceae</taxon>
        <taxon>Tetracentron</taxon>
    </lineage>
</organism>
<dbReference type="InterPro" id="IPR027356">
    <property type="entry name" value="NPH3_dom"/>
</dbReference>
<dbReference type="AlphaFoldDB" id="A0A834ZIZ5"/>
<feature type="domain" description="NPH3" evidence="3">
    <location>
        <begin position="129"/>
        <end position="224"/>
    </location>
</feature>
<evidence type="ECO:0000313" key="5">
    <source>
        <dbReference type="Proteomes" id="UP000655225"/>
    </source>
</evidence>
<keyword evidence="5" id="KW-1185">Reference proteome</keyword>
<dbReference type="PROSITE" id="PS51649">
    <property type="entry name" value="NPH3"/>
    <property type="match status" value="1"/>
</dbReference>
<dbReference type="GO" id="GO:0016567">
    <property type="term" value="P:protein ubiquitination"/>
    <property type="evidence" value="ECO:0007669"/>
    <property type="project" value="UniProtKB-UniPathway"/>
</dbReference>
<protein>
    <recommendedName>
        <fullName evidence="3">NPH3 domain-containing protein</fullName>
    </recommendedName>
</protein>
<dbReference type="Proteomes" id="UP000655225">
    <property type="component" value="Unassembled WGS sequence"/>
</dbReference>
<evidence type="ECO:0000313" key="4">
    <source>
        <dbReference type="EMBL" id="KAF8408314.1"/>
    </source>
</evidence>